<dbReference type="AlphaFoldDB" id="A0A2X0PEK2"/>
<reference evidence="2 3" key="1">
    <citation type="submission" date="2016-11" db="EMBL/GenBank/DDBJ databases">
        <authorList>
            <person name="Jaros S."/>
            <person name="Januszkiewicz K."/>
            <person name="Wedrychowicz H."/>
        </authorList>
    </citation>
    <scope>NUCLEOTIDE SEQUENCE [LARGE SCALE GENOMIC DNA]</scope>
</reference>
<sequence length="131" mass="14300">MAAQDYYGGQQNKGYPQQGGCTFVVVVVFLKEGAGRDPPRRTNKDRLNRATTPLKPLNPLSTMLITVLYPFESNRAYYPQQGYGQQQMPQQVYVQPNQKSPGVGAGTGCCACLAGACLCCCAEEMCCDMLM</sequence>
<feature type="region of interest" description="Disordered" evidence="1">
    <location>
        <begin position="34"/>
        <end position="54"/>
    </location>
</feature>
<dbReference type="EMBL" id="FQNC01000084">
    <property type="protein sequence ID" value="SGZ22476.1"/>
    <property type="molecule type" value="Genomic_DNA"/>
</dbReference>
<proteinExistence type="predicted"/>
<organism evidence="2 3">
    <name type="scientific">Microbotryum silenes-dioicae</name>
    <dbReference type="NCBI Taxonomy" id="796604"/>
    <lineage>
        <taxon>Eukaryota</taxon>
        <taxon>Fungi</taxon>
        <taxon>Dikarya</taxon>
        <taxon>Basidiomycota</taxon>
        <taxon>Pucciniomycotina</taxon>
        <taxon>Microbotryomycetes</taxon>
        <taxon>Microbotryales</taxon>
        <taxon>Microbotryaceae</taxon>
        <taxon>Microbotryum</taxon>
    </lineage>
</organism>
<evidence type="ECO:0000313" key="3">
    <source>
        <dbReference type="Proteomes" id="UP000249464"/>
    </source>
</evidence>
<dbReference type="Proteomes" id="UP000249464">
    <property type="component" value="Unassembled WGS sequence"/>
</dbReference>
<keyword evidence="3" id="KW-1185">Reference proteome</keyword>
<accession>A0A2X0PEK2</accession>
<feature type="compositionally biased region" description="Basic and acidic residues" evidence="1">
    <location>
        <begin position="34"/>
        <end position="48"/>
    </location>
</feature>
<evidence type="ECO:0000256" key="1">
    <source>
        <dbReference type="SAM" id="MobiDB-lite"/>
    </source>
</evidence>
<gene>
    <name evidence="2" type="primary">BQ5605_C022g09492</name>
    <name evidence="2" type="ORF">BQ5605_C022G09492</name>
</gene>
<name>A0A2X0PEK2_9BASI</name>
<protein>
    <submittedName>
        <fullName evidence="2">BQ5605_C022g09492 protein</fullName>
    </submittedName>
</protein>
<evidence type="ECO:0000313" key="2">
    <source>
        <dbReference type="EMBL" id="SGZ22476.1"/>
    </source>
</evidence>